<dbReference type="STRING" id="1231623.Tasa_025_006"/>
<name>A0A0D6MMC0_9PROT</name>
<keyword evidence="3" id="KW-1185">Reference proteome</keyword>
<evidence type="ECO:0000313" key="2">
    <source>
        <dbReference type="EMBL" id="GAN54575.1"/>
    </source>
</evidence>
<dbReference type="EMBL" id="BALE01000025">
    <property type="protein sequence ID" value="GAN54575.1"/>
    <property type="molecule type" value="Genomic_DNA"/>
</dbReference>
<dbReference type="Proteomes" id="UP000032679">
    <property type="component" value="Unassembled WGS sequence"/>
</dbReference>
<organism evidence="2 3">
    <name type="scientific">Tanticharoenia sakaeratensis NBRC 103193</name>
    <dbReference type="NCBI Taxonomy" id="1231623"/>
    <lineage>
        <taxon>Bacteria</taxon>
        <taxon>Pseudomonadati</taxon>
        <taxon>Pseudomonadota</taxon>
        <taxon>Alphaproteobacteria</taxon>
        <taxon>Acetobacterales</taxon>
        <taxon>Acetobacteraceae</taxon>
        <taxon>Tanticharoenia</taxon>
    </lineage>
</organism>
<dbReference type="AlphaFoldDB" id="A0A0D6MMC0"/>
<sequence length="229" mass="23478">MESMNEWRAPTSPTLSAPHDDNGRAGNDRQHDWPEARPKVKTIDARYSGTQKATLGAAIAAMTVLVGAHMMPGAGRQDAPQPVAQHQAIQQIATQQTAHSAVQLALIAPENAENALRHSTLPAADQARLLQGVQDGDLKLATMPVFDAAGASGHVISVTSAGVTQTATLTPTPHLLIVGIPPTGQIEIAATGPTGASGTTVGMFSPVGAVALPTFSAMGQGLAVNVIVQ</sequence>
<protein>
    <submittedName>
        <fullName evidence="2">Uncharacterized protein</fullName>
    </submittedName>
</protein>
<feature type="region of interest" description="Disordered" evidence="1">
    <location>
        <begin position="1"/>
        <end position="40"/>
    </location>
</feature>
<accession>A0A0D6MMC0</accession>
<comment type="caution">
    <text evidence="2">The sequence shown here is derived from an EMBL/GenBank/DDBJ whole genome shotgun (WGS) entry which is preliminary data.</text>
</comment>
<reference evidence="2 3" key="1">
    <citation type="submission" date="2012-10" db="EMBL/GenBank/DDBJ databases">
        <title>Genome sequencing of Tanticharoenia sakaeratensis NBRC 103193.</title>
        <authorList>
            <person name="Azuma Y."/>
            <person name="Hadano H."/>
            <person name="Hirakawa H."/>
            <person name="Matsushita K."/>
        </authorList>
    </citation>
    <scope>NUCLEOTIDE SEQUENCE [LARGE SCALE GENOMIC DNA]</scope>
    <source>
        <strain evidence="2 3">NBRC 103193</strain>
    </source>
</reference>
<gene>
    <name evidence="2" type="ORF">Tasa_025_006</name>
</gene>
<evidence type="ECO:0000256" key="1">
    <source>
        <dbReference type="SAM" id="MobiDB-lite"/>
    </source>
</evidence>
<feature type="compositionally biased region" description="Basic and acidic residues" evidence="1">
    <location>
        <begin position="18"/>
        <end position="40"/>
    </location>
</feature>
<proteinExistence type="predicted"/>
<evidence type="ECO:0000313" key="3">
    <source>
        <dbReference type="Proteomes" id="UP000032679"/>
    </source>
</evidence>